<dbReference type="AlphaFoldDB" id="A0A5N6Q8J4"/>
<feature type="region of interest" description="Disordered" evidence="1">
    <location>
        <begin position="21"/>
        <end position="79"/>
    </location>
</feature>
<evidence type="ECO:0000313" key="2">
    <source>
        <dbReference type="EMBL" id="KAD7480198.1"/>
    </source>
</evidence>
<protein>
    <submittedName>
        <fullName evidence="2">Uncharacterized protein</fullName>
    </submittedName>
</protein>
<proteinExistence type="predicted"/>
<reference evidence="2 3" key="1">
    <citation type="submission" date="2019-05" db="EMBL/GenBank/DDBJ databases">
        <title>Mikania micrantha, genome provides insights into the molecular mechanism of rapid growth.</title>
        <authorList>
            <person name="Liu B."/>
        </authorList>
    </citation>
    <scope>NUCLEOTIDE SEQUENCE [LARGE SCALE GENOMIC DNA]</scope>
    <source>
        <strain evidence="2">NLD-2019</strain>
        <tissue evidence="2">Leaf</tissue>
    </source>
</reference>
<evidence type="ECO:0000256" key="1">
    <source>
        <dbReference type="SAM" id="MobiDB-lite"/>
    </source>
</evidence>
<gene>
    <name evidence="2" type="ORF">E3N88_03334</name>
</gene>
<accession>A0A5N6Q8J4</accession>
<organism evidence="2 3">
    <name type="scientific">Mikania micrantha</name>
    <name type="common">bitter vine</name>
    <dbReference type="NCBI Taxonomy" id="192012"/>
    <lineage>
        <taxon>Eukaryota</taxon>
        <taxon>Viridiplantae</taxon>
        <taxon>Streptophyta</taxon>
        <taxon>Embryophyta</taxon>
        <taxon>Tracheophyta</taxon>
        <taxon>Spermatophyta</taxon>
        <taxon>Magnoliopsida</taxon>
        <taxon>eudicotyledons</taxon>
        <taxon>Gunneridae</taxon>
        <taxon>Pentapetalae</taxon>
        <taxon>asterids</taxon>
        <taxon>campanulids</taxon>
        <taxon>Asterales</taxon>
        <taxon>Asteraceae</taxon>
        <taxon>Asteroideae</taxon>
        <taxon>Heliantheae alliance</taxon>
        <taxon>Eupatorieae</taxon>
        <taxon>Mikania</taxon>
    </lineage>
</organism>
<feature type="compositionally biased region" description="Polar residues" evidence="1">
    <location>
        <begin position="22"/>
        <end position="34"/>
    </location>
</feature>
<dbReference type="Proteomes" id="UP000326396">
    <property type="component" value="Linkage Group LG1"/>
</dbReference>
<sequence length="79" mass="8790">MVEDENETICGGGLAMIHAKHQLSSAETTTSQPLPRSIKPSFFSSSNLRPPSRSKEPFTAPPHMNNKLLIEEADRERNQ</sequence>
<keyword evidence="3" id="KW-1185">Reference proteome</keyword>
<evidence type="ECO:0000313" key="3">
    <source>
        <dbReference type="Proteomes" id="UP000326396"/>
    </source>
</evidence>
<dbReference type="EMBL" id="SZYD01000001">
    <property type="protein sequence ID" value="KAD7480198.1"/>
    <property type="molecule type" value="Genomic_DNA"/>
</dbReference>
<comment type="caution">
    <text evidence="2">The sequence shown here is derived from an EMBL/GenBank/DDBJ whole genome shotgun (WGS) entry which is preliminary data.</text>
</comment>
<name>A0A5N6Q8J4_9ASTR</name>
<feature type="compositionally biased region" description="Basic and acidic residues" evidence="1">
    <location>
        <begin position="69"/>
        <end position="79"/>
    </location>
</feature>